<comment type="cofactor">
    <cofactor evidence="6">
        <name>Zn(2+)</name>
        <dbReference type="ChEBI" id="CHEBI:29105"/>
    </cofactor>
    <text evidence="6">Binds 1 zinc ion per subunit.</text>
</comment>
<evidence type="ECO:0000256" key="4">
    <source>
        <dbReference type="ARBA" id="ARBA00022833"/>
    </source>
</evidence>
<dbReference type="Pfam" id="PF01435">
    <property type="entry name" value="Peptidase_M48"/>
    <property type="match status" value="1"/>
</dbReference>
<dbReference type="RefSeq" id="WP_108977845.1">
    <property type="nucleotide sequence ID" value="NZ_BFBB01000008.1"/>
</dbReference>
<dbReference type="CDD" id="cd07332">
    <property type="entry name" value="M48C_Oma1_like"/>
    <property type="match status" value="1"/>
</dbReference>
<keyword evidence="7" id="KW-0812">Transmembrane</keyword>
<comment type="caution">
    <text evidence="9">The sequence shown here is derived from an EMBL/GenBank/DDBJ whole genome shotgun (WGS) entry which is preliminary data.</text>
</comment>
<dbReference type="GO" id="GO:0016020">
    <property type="term" value="C:membrane"/>
    <property type="evidence" value="ECO:0007669"/>
    <property type="project" value="TreeGrafter"/>
</dbReference>
<sequence length="383" mass="43301">MLENKQFSARYFNGTSPIPISGEVALSPTEVSFFSQSTKEVLHLRDFHDLTFQAKGLKFTFREDQTQESPILEIHCNQEEAREIELLWLRAKNDMNLSRAINRELRMVHPVLITAVGLVLLIGIGFAYVSMLKKIHLVIPVTFDVSLGKEVSERIESSLPLCESNELSQYFSKKANLLIPKGSPFTYQIKFLDIPNTNAIALSGGTIYLFRGLLEKSDHPNEVWGVMAHEISHVENRHHVRQLVKALGITALITFLIGPGVGDFQALENVSELVSTVLVLKFSRDFEDEADDQGLVLLRNAKSDPQGFLIVLKRILKEEKQDVIGNDSTMRVFELLNTHPATEDRIAKIKDKMFRSSSDPFALKDWNRVKKSCKAKKVKSPLQ</sequence>
<reference evidence="9 10" key="1">
    <citation type="submission" date="2018-02" db="EMBL/GenBank/DDBJ databases">
        <title>Novel Leptospira species isolated from soil and water in Japan.</title>
        <authorList>
            <person name="Nakao R."/>
            <person name="Masuzawa T."/>
        </authorList>
    </citation>
    <scope>NUCLEOTIDE SEQUENCE [LARGE SCALE GENOMIC DNA]</scope>
    <source>
        <strain evidence="9 10">YH101</strain>
    </source>
</reference>
<gene>
    <name evidence="9" type="ORF">LPTSP4_30580</name>
</gene>
<dbReference type="PANTHER" id="PTHR22726:SF1">
    <property type="entry name" value="METALLOENDOPEPTIDASE OMA1, MITOCHONDRIAL"/>
    <property type="match status" value="1"/>
</dbReference>
<evidence type="ECO:0000313" key="10">
    <source>
        <dbReference type="Proteomes" id="UP000245133"/>
    </source>
</evidence>
<organism evidence="9 10">
    <name type="scientific">Leptospira ryugenii</name>
    <dbReference type="NCBI Taxonomy" id="1917863"/>
    <lineage>
        <taxon>Bacteria</taxon>
        <taxon>Pseudomonadati</taxon>
        <taxon>Spirochaetota</taxon>
        <taxon>Spirochaetia</taxon>
        <taxon>Leptospirales</taxon>
        <taxon>Leptospiraceae</taxon>
        <taxon>Leptospira</taxon>
    </lineage>
</organism>
<dbReference type="GO" id="GO:0046872">
    <property type="term" value="F:metal ion binding"/>
    <property type="evidence" value="ECO:0007669"/>
    <property type="project" value="UniProtKB-KW"/>
</dbReference>
<accession>A0A2P2E3P6</accession>
<dbReference type="Gene3D" id="3.30.2010.10">
    <property type="entry name" value="Metalloproteases ('zincins'), catalytic domain"/>
    <property type="match status" value="1"/>
</dbReference>
<dbReference type="PANTHER" id="PTHR22726">
    <property type="entry name" value="METALLOENDOPEPTIDASE OMA1"/>
    <property type="match status" value="1"/>
</dbReference>
<dbReference type="InterPro" id="IPR051156">
    <property type="entry name" value="Mito/Outer_Membr_Metalloprot"/>
</dbReference>
<dbReference type="AlphaFoldDB" id="A0A2P2E3P6"/>
<evidence type="ECO:0000256" key="2">
    <source>
        <dbReference type="ARBA" id="ARBA00022723"/>
    </source>
</evidence>
<dbReference type="Proteomes" id="UP000245133">
    <property type="component" value="Unassembled WGS sequence"/>
</dbReference>
<dbReference type="GO" id="GO:0004222">
    <property type="term" value="F:metalloendopeptidase activity"/>
    <property type="evidence" value="ECO:0007669"/>
    <property type="project" value="InterPro"/>
</dbReference>
<keyword evidence="4 6" id="KW-0862">Zinc</keyword>
<keyword evidence="10" id="KW-1185">Reference proteome</keyword>
<feature type="transmembrane region" description="Helical" evidence="7">
    <location>
        <begin position="107"/>
        <end position="129"/>
    </location>
</feature>
<evidence type="ECO:0000313" key="9">
    <source>
        <dbReference type="EMBL" id="GBF51520.1"/>
    </source>
</evidence>
<evidence type="ECO:0000256" key="3">
    <source>
        <dbReference type="ARBA" id="ARBA00022801"/>
    </source>
</evidence>
<keyword evidence="1 6" id="KW-0645">Protease</keyword>
<keyword evidence="5 6" id="KW-0482">Metalloprotease</keyword>
<dbReference type="OrthoDB" id="9810445at2"/>
<feature type="domain" description="Peptidase M48" evidence="8">
    <location>
        <begin position="187"/>
        <end position="351"/>
    </location>
</feature>
<protein>
    <submittedName>
        <fullName evidence="9">Peptidase, M48 family</fullName>
    </submittedName>
</protein>
<proteinExistence type="inferred from homology"/>
<evidence type="ECO:0000256" key="5">
    <source>
        <dbReference type="ARBA" id="ARBA00023049"/>
    </source>
</evidence>
<evidence type="ECO:0000256" key="7">
    <source>
        <dbReference type="SAM" id="Phobius"/>
    </source>
</evidence>
<keyword evidence="7" id="KW-0472">Membrane</keyword>
<dbReference type="EMBL" id="BFBB01000008">
    <property type="protein sequence ID" value="GBF51520.1"/>
    <property type="molecule type" value="Genomic_DNA"/>
</dbReference>
<evidence type="ECO:0000256" key="6">
    <source>
        <dbReference type="RuleBase" id="RU003983"/>
    </source>
</evidence>
<evidence type="ECO:0000256" key="1">
    <source>
        <dbReference type="ARBA" id="ARBA00022670"/>
    </source>
</evidence>
<evidence type="ECO:0000259" key="8">
    <source>
        <dbReference type="Pfam" id="PF01435"/>
    </source>
</evidence>
<keyword evidence="3 6" id="KW-0378">Hydrolase</keyword>
<keyword evidence="2" id="KW-0479">Metal-binding</keyword>
<comment type="similarity">
    <text evidence="6">Belongs to the peptidase M48 family.</text>
</comment>
<name>A0A2P2E3P6_9LEPT</name>
<dbReference type="GO" id="GO:0051603">
    <property type="term" value="P:proteolysis involved in protein catabolic process"/>
    <property type="evidence" value="ECO:0007669"/>
    <property type="project" value="TreeGrafter"/>
</dbReference>
<keyword evidence="7" id="KW-1133">Transmembrane helix</keyword>
<dbReference type="InterPro" id="IPR001915">
    <property type="entry name" value="Peptidase_M48"/>
</dbReference>